<dbReference type="EMBL" id="BAAAZO010000006">
    <property type="protein sequence ID" value="GAA3619166.1"/>
    <property type="molecule type" value="Genomic_DNA"/>
</dbReference>
<dbReference type="Proteomes" id="UP001501074">
    <property type="component" value="Unassembled WGS sequence"/>
</dbReference>
<reference evidence="3" key="1">
    <citation type="journal article" date="2019" name="Int. J. Syst. Evol. Microbiol.">
        <title>The Global Catalogue of Microorganisms (GCM) 10K type strain sequencing project: providing services to taxonomists for standard genome sequencing and annotation.</title>
        <authorList>
            <consortium name="The Broad Institute Genomics Platform"/>
            <consortium name="The Broad Institute Genome Sequencing Center for Infectious Disease"/>
            <person name="Wu L."/>
            <person name="Ma J."/>
        </authorList>
    </citation>
    <scope>NUCLEOTIDE SEQUENCE [LARGE SCALE GENOMIC DNA]</scope>
    <source>
        <strain evidence="3">JCM 16902</strain>
    </source>
</reference>
<evidence type="ECO:0000256" key="1">
    <source>
        <dbReference type="SAM" id="MobiDB-lite"/>
    </source>
</evidence>
<accession>A0ABP6ZX25</accession>
<evidence type="ECO:0000313" key="2">
    <source>
        <dbReference type="EMBL" id="GAA3619166.1"/>
    </source>
</evidence>
<organism evidence="2 3">
    <name type="scientific">Kineosporia mesophila</name>
    <dbReference type="NCBI Taxonomy" id="566012"/>
    <lineage>
        <taxon>Bacteria</taxon>
        <taxon>Bacillati</taxon>
        <taxon>Actinomycetota</taxon>
        <taxon>Actinomycetes</taxon>
        <taxon>Kineosporiales</taxon>
        <taxon>Kineosporiaceae</taxon>
        <taxon>Kineosporia</taxon>
    </lineage>
</organism>
<comment type="caution">
    <text evidence="2">The sequence shown here is derived from an EMBL/GenBank/DDBJ whole genome shotgun (WGS) entry which is preliminary data.</text>
</comment>
<feature type="region of interest" description="Disordered" evidence="1">
    <location>
        <begin position="1"/>
        <end position="21"/>
    </location>
</feature>
<name>A0ABP6ZX25_9ACTN</name>
<sequence length="101" mass="10543">MSLHRVEDSAASAKPGIPGRGCTQACVLEARCGTTVPRPPNPGGRPPSGQKTAGYTRPGIQPDRPRPAVCPDIFAGRSHSVHGSPLKRAVIPGKRPDNGFL</sequence>
<keyword evidence="3" id="KW-1185">Reference proteome</keyword>
<evidence type="ECO:0000313" key="3">
    <source>
        <dbReference type="Proteomes" id="UP001501074"/>
    </source>
</evidence>
<proteinExistence type="predicted"/>
<gene>
    <name evidence="2" type="ORF">GCM10022223_39980</name>
</gene>
<protein>
    <submittedName>
        <fullName evidence="2">Uncharacterized protein</fullName>
    </submittedName>
</protein>
<feature type="region of interest" description="Disordered" evidence="1">
    <location>
        <begin position="33"/>
        <end position="101"/>
    </location>
</feature>